<evidence type="ECO:0000313" key="3">
    <source>
        <dbReference type="Proteomes" id="UP000253345"/>
    </source>
</evidence>
<gene>
    <name evidence="2" type="ORF">DFP89_102273</name>
</gene>
<protein>
    <submittedName>
        <fullName evidence="2">Uncharacterized protein</fullName>
    </submittedName>
</protein>
<name>A0A368Z7E9_9RHOB</name>
<reference evidence="2 3" key="1">
    <citation type="submission" date="2018-07" db="EMBL/GenBank/DDBJ databases">
        <title>Genomic Encyclopedia of Type Strains, Phase III (KMG-III): the genomes of soil and plant-associated and newly described type strains.</title>
        <authorList>
            <person name="Whitman W."/>
        </authorList>
    </citation>
    <scope>NUCLEOTIDE SEQUENCE [LARGE SCALE GENOMIC DNA]</scope>
    <source>
        <strain evidence="2 3">CECT 8525</strain>
    </source>
</reference>
<comment type="caution">
    <text evidence="2">The sequence shown here is derived from an EMBL/GenBank/DDBJ whole genome shotgun (WGS) entry which is preliminary data.</text>
</comment>
<dbReference type="Proteomes" id="UP000253345">
    <property type="component" value="Unassembled WGS sequence"/>
</dbReference>
<keyword evidence="3" id="KW-1185">Reference proteome</keyword>
<dbReference type="AlphaFoldDB" id="A0A368Z7E9"/>
<evidence type="ECO:0000256" key="1">
    <source>
        <dbReference type="SAM" id="MobiDB-lite"/>
    </source>
</evidence>
<organism evidence="2 3">
    <name type="scientific">Paracoccus lutimaris</name>
    <dbReference type="NCBI Taxonomy" id="1490030"/>
    <lineage>
        <taxon>Bacteria</taxon>
        <taxon>Pseudomonadati</taxon>
        <taxon>Pseudomonadota</taxon>
        <taxon>Alphaproteobacteria</taxon>
        <taxon>Rhodobacterales</taxon>
        <taxon>Paracoccaceae</taxon>
        <taxon>Paracoccus</taxon>
    </lineage>
</organism>
<evidence type="ECO:0000313" key="2">
    <source>
        <dbReference type="EMBL" id="RCW88343.1"/>
    </source>
</evidence>
<dbReference type="EMBL" id="QPJL01000002">
    <property type="protein sequence ID" value="RCW88343.1"/>
    <property type="molecule type" value="Genomic_DNA"/>
</dbReference>
<proteinExistence type="predicted"/>
<dbReference type="RefSeq" id="WP_114348062.1">
    <property type="nucleotide sequence ID" value="NZ_QPJL01000002.1"/>
</dbReference>
<feature type="region of interest" description="Disordered" evidence="1">
    <location>
        <begin position="57"/>
        <end position="86"/>
    </location>
</feature>
<sequence>MNGSDDSTGELRLRIIADQDSRAFRRNMRAAMDRLTRLEEIMLEMLCAGAAGAAPFRPDAAESHPSERPVPAGCGTIAGRDPRHGTLSRKMLDDLARHHGQPPLCGLWLIEGGAACPASARGRRQAARPPLYLRIDRHLRLCLEASANRVGVEHLDGTHWRDLDLAARKDGRGGVALDPAALECRAGPLSPELRRMLRLRPGQTRSASDEG</sequence>
<accession>A0A368Z7E9</accession>